<dbReference type="Pfam" id="PF05958">
    <property type="entry name" value="tRNA_U5-meth_tr"/>
    <property type="match status" value="1"/>
</dbReference>
<evidence type="ECO:0000256" key="5">
    <source>
        <dbReference type="PROSITE-ProRule" id="PRU10015"/>
    </source>
</evidence>
<dbReference type="Pfam" id="PF01938">
    <property type="entry name" value="TRAM"/>
    <property type="match status" value="1"/>
</dbReference>
<dbReference type="InterPro" id="IPR012340">
    <property type="entry name" value="NA-bd_OB-fold"/>
</dbReference>
<proteinExistence type="inferred from homology"/>
<dbReference type="AlphaFoldDB" id="A0A1Y4LNR2"/>
<accession>A0A1Y4LNR2</accession>
<dbReference type="GO" id="GO:0070475">
    <property type="term" value="P:rRNA base methylation"/>
    <property type="evidence" value="ECO:0007669"/>
    <property type="project" value="TreeGrafter"/>
</dbReference>
<keyword evidence="2 4" id="KW-0808">Transferase</keyword>
<evidence type="ECO:0000256" key="1">
    <source>
        <dbReference type="ARBA" id="ARBA00022603"/>
    </source>
</evidence>
<evidence type="ECO:0000313" key="8">
    <source>
        <dbReference type="Proteomes" id="UP000195447"/>
    </source>
</evidence>
<dbReference type="FunFam" id="3.40.50.150:FF:000009">
    <property type="entry name" value="23S rRNA (Uracil(1939)-C(5))-methyltransferase RlmD"/>
    <property type="match status" value="1"/>
</dbReference>
<dbReference type="PANTHER" id="PTHR11061">
    <property type="entry name" value="RNA M5U METHYLTRANSFERASE"/>
    <property type="match status" value="1"/>
</dbReference>
<evidence type="ECO:0000256" key="2">
    <source>
        <dbReference type="ARBA" id="ARBA00022679"/>
    </source>
</evidence>
<keyword evidence="1 4" id="KW-0489">Methyltransferase</keyword>
<organism evidence="7 8">
    <name type="scientific">Faecalitalea cylindroides</name>
    <dbReference type="NCBI Taxonomy" id="39483"/>
    <lineage>
        <taxon>Bacteria</taxon>
        <taxon>Bacillati</taxon>
        <taxon>Bacillota</taxon>
        <taxon>Erysipelotrichia</taxon>
        <taxon>Erysipelotrichales</taxon>
        <taxon>Erysipelotrichaceae</taxon>
        <taxon>Faecalitalea</taxon>
    </lineage>
</organism>
<keyword evidence="3 4" id="KW-0949">S-adenosyl-L-methionine</keyword>
<name>A0A1Y4LNR2_9FIRM</name>
<dbReference type="InterPro" id="IPR029063">
    <property type="entry name" value="SAM-dependent_MTases_sf"/>
</dbReference>
<dbReference type="PROSITE" id="PS51687">
    <property type="entry name" value="SAM_MT_RNA_M5U"/>
    <property type="match status" value="1"/>
</dbReference>
<keyword evidence="8" id="KW-1185">Reference proteome</keyword>
<evidence type="ECO:0000256" key="4">
    <source>
        <dbReference type="PROSITE-ProRule" id="PRU01024"/>
    </source>
</evidence>
<comment type="caution">
    <text evidence="7">The sequence shown here is derived from an EMBL/GenBank/DDBJ whole genome shotgun (WGS) entry which is preliminary data.</text>
</comment>
<dbReference type="Proteomes" id="UP000195447">
    <property type="component" value="Unassembled WGS sequence"/>
</dbReference>
<feature type="binding site" evidence="4">
    <location>
        <position position="298"/>
    </location>
    <ligand>
        <name>S-adenosyl-L-methionine</name>
        <dbReference type="ChEBI" id="CHEBI:59789"/>
    </ligand>
</feature>
<dbReference type="InterPro" id="IPR010280">
    <property type="entry name" value="U5_MeTrfase_fam"/>
</dbReference>
<dbReference type="PROSITE" id="PS50926">
    <property type="entry name" value="TRAM"/>
    <property type="match status" value="1"/>
</dbReference>
<dbReference type="SUPFAM" id="SSF50249">
    <property type="entry name" value="Nucleic acid-binding proteins"/>
    <property type="match status" value="1"/>
</dbReference>
<dbReference type="InterPro" id="IPR002792">
    <property type="entry name" value="TRAM_dom"/>
</dbReference>
<gene>
    <name evidence="7" type="ORF">B5F14_08020</name>
</gene>
<dbReference type="NCBIfam" id="TIGR00479">
    <property type="entry name" value="rumA"/>
    <property type="match status" value="1"/>
</dbReference>
<feature type="active site" evidence="5">
    <location>
        <position position="394"/>
    </location>
</feature>
<reference evidence="8" key="1">
    <citation type="submission" date="2017-04" db="EMBL/GenBank/DDBJ databases">
        <title>Function of individual gut microbiota members based on whole genome sequencing of pure cultures obtained from chicken caecum.</title>
        <authorList>
            <person name="Medvecky M."/>
            <person name="Cejkova D."/>
            <person name="Polansky O."/>
            <person name="Karasova D."/>
            <person name="Kubasova T."/>
            <person name="Cizek A."/>
            <person name="Rychlik I."/>
        </authorList>
    </citation>
    <scope>NUCLEOTIDE SEQUENCE [LARGE SCALE GENOMIC DNA]</scope>
    <source>
        <strain evidence="8">An178</strain>
    </source>
</reference>
<dbReference type="SUPFAM" id="SSF53335">
    <property type="entry name" value="S-adenosyl-L-methionine-dependent methyltransferases"/>
    <property type="match status" value="1"/>
</dbReference>
<feature type="binding site" evidence="4">
    <location>
        <position position="367"/>
    </location>
    <ligand>
        <name>S-adenosyl-L-methionine</name>
        <dbReference type="ChEBI" id="CHEBI:59789"/>
    </ligand>
</feature>
<dbReference type="PROSITE" id="PS01230">
    <property type="entry name" value="TRMA_1"/>
    <property type="match status" value="1"/>
</dbReference>
<feature type="domain" description="TRAM" evidence="6">
    <location>
        <begin position="1"/>
        <end position="58"/>
    </location>
</feature>
<evidence type="ECO:0000313" key="7">
    <source>
        <dbReference type="EMBL" id="OUP58325.1"/>
    </source>
</evidence>
<evidence type="ECO:0000259" key="6">
    <source>
        <dbReference type="PROSITE" id="PS50926"/>
    </source>
</evidence>
<dbReference type="Gene3D" id="2.40.50.140">
    <property type="entry name" value="Nucleic acid-binding proteins"/>
    <property type="match status" value="1"/>
</dbReference>
<dbReference type="GO" id="GO:0070041">
    <property type="term" value="F:rRNA (uridine-C5-)-methyltransferase activity"/>
    <property type="evidence" value="ECO:0007669"/>
    <property type="project" value="TreeGrafter"/>
</dbReference>
<feature type="active site" description="Nucleophile" evidence="4">
    <location>
        <position position="394"/>
    </location>
</feature>
<protein>
    <submittedName>
        <fullName evidence="7">23S rRNA (Uracil(1939)-C(5))-methyltransferase RlmD</fullName>
    </submittedName>
</protein>
<dbReference type="RefSeq" id="WP_087158939.1">
    <property type="nucleotide sequence ID" value="NZ_NFKM01000017.1"/>
</dbReference>
<dbReference type="InterPro" id="IPR030390">
    <property type="entry name" value="MeTrfase_TrmA_AS"/>
</dbReference>
<feature type="binding site" evidence="4">
    <location>
        <position position="269"/>
    </location>
    <ligand>
        <name>S-adenosyl-L-methionine</name>
        <dbReference type="ChEBI" id="CHEBI:59789"/>
    </ligand>
</feature>
<evidence type="ECO:0000256" key="3">
    <source>
        <dbReference type="ARBA" id="ARBA00022691"/>
    </source>
</evidence>
<dbReference type="Gene3D" id="3.40.50.150">
    <property type="entry name" value="Vaccinia Virus protein VP39"/>
    <property type="match status" value="1"/>
</dbReference>
<sequence>MKKNEEYVVTCIDETNQAAGIVKIDDMVVFVPGLLKGEKANIRILKVQKSYAFGKIMQFLETSQDRIEPACKVFNKCGGCQYQHIDYKAQLKRKRDHLENRVLKRLEDVEVRDVLGMEHPFYYRNKAQFPVQIKDGKILMGFYRLHSNDIVCCDHCMIQSKKINELYKFIQEHITLDMAQGLRHILMRHAYKTNECQIVFIGSKRNNFDDLIQKLIQKFPDVQSVVFNLNTRKDNVILGKDYEVLYGREFIYESCLSNKVKLHFKSFYQVNPVQMEVLYEQAIKAADLNKDMRCIELYSGVGTIGMAVSKYVKEVIGVEIVQEAVKNAKENCRINQIENCRYICQDATEFARKCAQKEEQIDVVFVDPPRKGMTPQGIEDISTIQPGKIVYISCNPETLIRDLILFKEQGYSCKFIQPVDMFCQTTGLECVVLIERV</sequence>
<dbReference type="PANTHER" id="PTHR11061:SF30">
    <property type="entry name" value="TRNA (URACIL(54)-C(5))-METHYLTRANSFERASE"/>
    <property type="match status" value="1"/>
</dbReference>
<dbReference type="CDD" id="cd02440">
    <property type="entry name" value="AdoMet_MTases"/>
    <property type="match status" value="1"/>
</dbReference>
<dbReference type="EMBL" id="NFKM01000017">
    <property type="protein sequence ID" value="OUP58325.1"/>
    <property type="molecule type" value="Genomic_DNA"/>
</dbReference>
<dbReference type="Gene3D" id="2.40.50.1070">
    <property type="match status" value="1"/>
</dbReference>
<feature type="binding site" evidence="4">
    <location>
        <position position="319"/>
    </location>
    <ligand>
        <name>S-adenosyl-L-methionine</name>
        <dbReference type="ChEBI" id="CHEBI:59789"/>
    </ligand>
</feature>
<comment type="similarity">
    <text evidence="4">Belongs to the class I-like SAM-binding methyltransferase superfamily. RNA M5U methyltransferase family.</text>
</comment>